<feature type="transmembrane region" description="Helical" evidence="1">
    <location>
        <begin position="20"/>
        <end position="40"/>
    </location>
</feature>
<feature type="transmembrane region" description="Helical" evidence="1">
    <location>
        <begin position="161"/>
        <end position="181"/>
    </location>
</feature>
<evidence type="ECO:0000256" key="1">
    <source>
        <dbReference type="SAM" id="Phobius"/>
    </source>
</evidence>
<dbReference type="Proteomes" id="UP000320421">
    <property type="component" value="Chromosome"/>
</dbReference>
<dbReference type="RefSeq" id="WP_145183381.1">
    <property type="nucleotide sequence ID" value="NZ_CP036266.1"/>
</dbReference>
<dbReference type="AlphaFoldDB" id="A0A517PM99"/>
<name>A0A517PM99_9PLAN</name>
<feature type="transmembrane region" description="Helical" evidence="1">
    <location>
        <begin position="60"/>
        <end position="82"/>
    </location>
</feature>
<keyword evidence="1" id="KW-0812">Transmembrane</keyword>
<protein>
    <recommendedName>
        <fullName evidence="4">Transmembrane protein</fullName>
    </recommendedName>
</protein>
<reference evidence="2 3" key="1">
    <citation type="submission" date="2019-02" db="EMBL/GenBank/DDBJ databases">
        <title>Deep-cultivation of Planctomycetes and their phenomic and genomic characterization uncovers novel biology.</title>
        <authorList>
            <person name="Wiegand S."/>
            <person name="Jogler M."/>
            <person name="Boedeker C."/>
            <person name="Pinto D."/>
            <person name="Vollmers J."/>
            <person name="Rivas-Marin E."/>
            <person name="Kohn T."/>
            <person name="Peeters S.H."/>
            <person name="Heuer A."/>
            <person name="Rast P."/>
            <person name="Oberbeckmann S."/>
            <person name="Bunk B."/>
            <person name="Jeske O."/>
            <person name="Meyerdierks A."/>
            <person name="Storesund J.E."/>
            <person name="Kallscheuer N."/>
            <person name="Luecker S."/>
            <person name="Lage O.M."/>
            <person name="Pohl T."/>
            <person name="Merkel B.J."/>
            <person name="Hornburger P."/>
            <person name="Mueller R.-W."/>
            <person name="Bruemmer F."/>
            <person name="Labrenz M."/>
            <person name="Spormann A.M."/>
            <person name="Op den Camp H."/>
            <person name="Overmann J."/>
            <person name="Amann R."/>
            <person name="Jetten M.S.M."/>
            <person name="Mascher T."/>
            <person name="Medema M.H."/>
            <person name="Devos D.P."/>
            <person name="Kaster A.-K."/>
            <person name="Ovreas L."/>
            <person name="Rohde M."/>
            <person name="Galperin M.Y."/>
            <person name="Jogler C."/>
        </authorList>
    </citation>
    <scope>NUCLEOTIDE SEQUENCE [LARGE SCALE GENOMIC DNA]</scope>
    <source>
        <strain evidence="2 3">HG66A1</strain>
    </source>
</reference>
<feature type="transmembrane region" description="Helical" evidence="1">
    <location>
        <begin position="113"/>
        <end position="131"/>
    </location>
</feature>
<dbReference type="EMBL" id="CP036266">
    <property type="protein sequence ID" value="QDT20495.1"/>
    <property type="molecule type" value="Genomic_DNA"/>
</dbReference>
<keyword evidence="1" id="KW-1133">Transmembrane helix</keyword>
<keyword evidence="3" id="KW-1185">Reference proteome</keyword>
<organism evidence="2 3">
    <name type="scientific">Gimesia chilikensis</name>
    <dbReference type="NCBI Taxonomy" id="2605989"/>
    <lineage>
        <taxon>Bacteria</taxon>
        <taxon>Pseudomonadati</taxon>
        <taxon>Planctomycetota</taxon>
        <taxon>Planctomycetia</taxon>
        <taxon>Planctomycetales</taxon>
        <taxon>Planctomycetaceae</taxon>
        <taxon>Gimesia</taxon>
    </lineage>
</organism>
<keyword evidence="1" id="KW-0472">Membrane</keyword>
<sequence>MTELESTDNTEIIFSMRFLLIIYFIWVCPFTFFGLCVNEADISAGNAPSFPFLSPIGAEGIFELLFFPVATLSDLFILLWLLRFCLPQSLKHKLVWEASAAYQQDDVIKNDKLAVCSPFLALLGTVVLSYAKSHIRVDGSRRQPVVTWEGPAAEYFERLLALGWTLSYLAGILGLVSFACFSTRKNWMAIVGAVVGYGNIFGSFVIACAIYED</sequence>
<proteinExistence type="predicted"/>
<evidence type="ECO:0008006" key="4">
    <source>
        <dbReference type="Google" id="ProtNLM"/>
    </source>
</evidence>
<feature type="transmembrane region" description="Helical" evidence="1">
    <location>
        <begin position="188"/>
        <end position="212"/>
    </location>
</feature>
<dbReference type="OrthoDB" id="259797at2"/>
<evidence type="ECO:0000313" key="2">
    <source>
        <dbReference type="EMBL" id="QDT20495.1"/>
    </source>
</evidence>
<accession>A0A517PM99</accession>
<gene>
    <name evidence="2" type="ORF">HG66A1_22810</name>
</gene>
<evidence type="ECO:0000313" key="3">
    <source>
        <dbReference type="Proteomes" id="UP000320421"/>
    </source>
</evidence>